<accession>A0AAD6AGM5</accession>
<reference evidence="1" key="1">
    <citation type="submission" date="2022-11" db="EMBL/GenBank/DDBJ databases">
        <title>Chromosome-level genome of Pogonophryne albipinna.</title>
        <authorList>
            <person name="Jo E."/>
        </authorList>
    </citation>
    <scope>NUCLEOTIDE SEQUENCE</scope>
    <source>
        <strain evidence="1">SGF0006</strain>
        <tissue evidence="1">Muscle</tissue>
    </source>
</reference>
<evidence type="ECO:0000313" key="1">
    <source>
        <dbReference type="EMBL" id="KAJ4924980.1"/>
    </source>
</evidence>
<organism evidence="1 2">
    <name type="scientific">Pogonophryne albipinna</name>
    <dbReference type="NCBI Taxonomy" id="1090488"/>
    <lineage>
        <taxon>Eukaryota</taxon>
        <taxon>Metazoa</taxon>
        <taxon>Chordata</taxon>
        <taxon>Craniata</taxon>
        <taxon>Vertebrata</taxon>
        <taxon>Euteleostomi</taxon>
        <taxon>Actinopterygii</taxon>
        <taxon>Neopterygii</taxon>
        <taxon>Teleostei</taxon>
        <taxon>Neoteleostei</taxon>
        <taxon>Acanthomorphata</taxon>
        <taxon>Eupercaria</taxon>
        <taxon>Perciformes</taxon>
        <taxon>Notothenioidei</taxon>
        <taxon>Pogonophryne</taxon>
    </lineage>
</organism>
<feature type="non-terminal residue" evidence="1">
    <location>
        <position position="124"/>
    </location>
</feature>
<dbReference type="AlphaFoldDB" id="A0AAD6AGM5"/>
<comment type="caution">
    <text evidence="1">The sequence shown here is derived from an EMBL/GenBank/DDBJ whole genome shotgun (WGS) entry which is preliminary data.</text>
</comment>
<sequence>QVIKIESQVLCCRKLCRAQPGTSCVPHTECRVPEGYPACASSVTSSQILVILHRVVPVFVGHTYRKYRYTKWTQFSSGRIGCVLWEMSDGRVDVLVEERDAAGRDIEVERQRVSEEEGKNAFRG</sequence>
<protein>
    <submittedName>
        <fullName evidence="1">Uncharacterized protein</fullName>
    </submittedName>
</protein>
<evidence type="ECO:0000313" key="2">
    <source>
        <dbReference type="Proteomes" id="UP001219934"/>
    </source>
</evidence>
<dbReference type="EMBL" id="JAPTMU010000022">
    <property type="protein sequence ID" value="KAJ4924980.1"/>
    <property type="molecule type" value="Genomic_DNA"/>
</dbReference>
<keyword evidence="2" id="KW-1185">Reference proteome</keyword>
<feature type="non-terminal residue" evidence="1">
    <location>
        <position position="1"/>
    </location>
</feature>
<dbReference type="Proteomes" id="UP001219934">
    <property type="component" value="Unassembled WGS sequence"/>
</dbReference>
<name>A0AAD6AGM5_9TELE</name>
<gene>
    <name evidence="1" type="ORF">JOQ06_003927</name>
</gene>
<proteinExistence type="predicted"/>